<evidence type="ECO:0000256" key="2">
    <source>
        <dbReference type="ARBA" id="ARBA00007441"/>
    </source>
</evidence>
<dbReference type="PANTHER" id="PTHR46383:SF1">
    <property type="entry name" value="ASPARTATE AMINOTRANSFERASE"/>
    <property type="match status" value="1"/>
</dbReference>
<evidence type="ECO:0000313" key="8">
    <source>
        <dbReference type="EMBL" id="EEF58339.1"/>
    </source>
</evidence>
<dbReference type="GO" id="GO:0030170">
    <property type="term" value="F:pyridoxal phosphate binding"/>
    <property type="evidence" value="ECO:0007669"/>
    <property type="project" value="InterPro"/>
</dbReference>
<dbReference type="EC" id="2.6.1.-" evidence="6"/>
<evidence type="ECO:0000256" key="4">
    <source>
        <dbReference type="ARBA" id="ARBA00022679"/>
    </source>
</evidence>
<evidence type="ECO:0000256" key="5">
    <source>
        <dbReference type="ARBA" id="ARBA00022898"/>
    </source>
</evidence>
<dbReference type="FunFam" id="3.40.640.10:FF:000033">
    <property type="entry name" value="Aspartate aminotransferase"/>
    <property type="match status" value="1"/>
</dbReference>
<dbReference type="InterPro" id="IPR015422">
    <property type="entry name" value="PyrdxlP-dep_Trfase_small"/>
</dbReference>
<dbReference type="PANTHER" id="PTHR46383">
    <property type="entry name" value="ASPARTATE AMINOTRANSFERASE"/>
    <property type="match status" value="1"/>
</dbReference>
<dbReference type="GO" id="GO:0006520">
    <property type="term" value="P:amino acid metabolic process"/>
    <property type="evidence" value="ECO:0007669"/>
    <property type="project" value="InterPro"/>
</dbReference>
<evidence type="ECO:0000256" key="3">
    <source>
        <dbReference type="ARBA" id="ARBA00022576"/>
    </source>
</evidence>
<dbReference type="Pfam" id="PF00155">
    <property type="entry name" value="Aminotran_1_2"/>
    <property type="match status" value="1"/>
</dbReference>
<dbReference type="InterPro" id="IPR004838">
    <property type="entry name" value="NHTrfase_class1_PyrdxlP-BS"/>
</dbReference>
<dbReference type="PROSITE" id="PS00105">
    <property type="entry name" value="AA_TRANSFER_CLASS_1"/>
    <property type="match status" value="1"/>
</dbReference>
<accession>B9XP88</accession>
<keyword evidence="5" id="KW-0663">Pyridoxal phosphate</keyword>
<evidence type="ECO:0000256" key="6">
    <source>
        <dbReference type="RuleBase" id="RU000481"/>
    </source>
</evidence>
<evidence type="ECO:0000259" key="7">
    <source>
        <dbReference type="Pfam" id="PF00155"/>
    </source>
</evidence>
<gene>
    <name evidence="8" type="ORF">Cflav_PD1278</name>
</gene>
<dbReference type="CDD" id="cd00609">
    <property type="entry name" value="AAT_like"/>
    <property type="match status" value="1"/>
</dbReference>
<dbReference type="Gene3D" id="3.40.640.10">
    <property type="entry name" value="Type I PLP-dependent aspartate aminotransferase-like (Major domain)"/>
    <property type="match status" value="1"/>
</dbReference>
<dbReference type="InterPro" id="IPR015421">
    <property type="entry name" value="PyrdxlP-dep_Trfase_major"/>
</dbReference>
<dbReference type="SUPFAM" id="SSF53383">
    <property type="entry name" value="PLP-dependent transferases"/>
    <property type="match status" value="1"/>
</dbReference>
<keyword evidence="3 6" id="KW-0032">Aminotransferase</keyword>
<evidence type="ECO:0000313" key="9">
    <source>
        <dbReference type="Proteomes" id="UP000003688"/>
    </source>
</evidence>
<reference evidence="8 9" key="1">
    <citation type="journal article" date="2011" name="J. Bacteriol.">
        <title>Genome sequence of 'Pedosphaera parvula' Ellin514, an aerobic Verrucomicrobial isolate from pasture soil.</title>
        <authorList>
            <person name="Kant R."/>
            <person name="van Passel M.W."/>
            <person name="Sangwan P."/>
            <person name="Palva A."/>
            <person name="Lucas S."/>
            <person name="Copeland A."/>
            <person name="Lapidus A."/>
            <person name="Glavina Del Rio T."/>
            <person name="Dalin E."/>
            <person name="Tice H."/>
            <person name="Bruce D."/>
            <person name="Goodwin L."/>
            <person name="Pitluck S."/>
            <person name="Chertkov O."/>
            <person name="Larimer F.W."/>
            <person name="Land M.L."/>
            <person name="Hauser L."/>
            <person name="Brettin T.S."/>
            <person name="Detter J.C."/>
            <person name="Han S."/>
            <person name="de Vos W.M."/>
            <person name="Janssen P.H."/>
            <person name="Smidt H."/>
        </authorList>
    </citation>
    <scope>NUCLEOTIDE SEQUENCE [LARGE SCALE GENOMIC DNA]</scope>
    <source>
        <strain evidence="8 9">Ellin514</strain>
    </source>
</reference>
<keyword evidence="9" id="KW-1185">Reference proteome</keyword>
<dbReference type="Gene3D" id="3.90.1150.10">
    <property type="entry name" value="Aspartate Aminotransferase, domain 1"/>
    <property type="match status" value="1"/>
</dbReference>
<dbReference type="EMBL" id="ABOX02000045">
    <property type="protein sequence ID" value="EEF58339.1"/>
    <property type="molecule type" value="Genomic_DNA"/>
</dbReference>
<sequence length="438" mass="48559">MNQGRFRSRIEKHIEFEQMLSSTFYLRKHRNSHLHSPALPVISFQLFMNYKISHRAASLSSSLTLAIDSKAKQMKADGLDVVGFGVGEPDFDTPRHIKDAAIKALNEGFTKYTAASGIPELRQAIADKFKRDNGLTYKPSQIIVSCGGKHSCYNVIIATCEEGDEVVIPAPYWLSYPEMVKLAGAKPVIVQTSDKTEFKVTPEQLRAAITPRTRLFILNSPSNPTGSLYSRDEIKALGDICVEKGVLIMSDEIYEKLVYDGAEHVSVASFSKAHYDHTIVVHGFAKAYSMTGWRLGYLAAPEPIAKAIDAIQSHSTSNPTSFAQKGAVEALNGPQDHLKTWLEEYAKRRMFAYQKLNSIPGISCVNAKGAFYLFPNISKLGLNSTDFCAKLLEQEKVAAVPGIAFGTDEYIRISYATSMANLEKGLERIERFAKTLKK</sequence>
<evidence type="ECO:0000256" key="1">
    <source>
        <dbReference type="ARBA" id="ARBA00001933"/>
    </source>
</evidence>
<keyword evidence="4 6" id="KW-0808">Transferase</keyword>
<dbReference type="GO" id="GO:0008483">
    <property type="term" value="F:transaminase activity"/>
    <property type="evidence" value="ECO:0007669"/>
    <property type="project" value="UniProtKB-KW"/>
</dbReference>
<proteinExistence type="inferred from homology"/>
<name>B9XP88_PEDPL</name>
<dbReference type="PRINTS" id="PR00753">
    <property type="entry name" value="ACCSYNTHASE"/>
</dbReference>
<comment type="caution">
    <text evidence="8">The sequence shown here is derived from an EMBL/GenBank/DDBJ whole genome shotgun (WGS) entry which is preliminary data.</text>
</comment>
<dbReference type="Proteomes" id="UP000003688">
    <property type="component" value="Unassembled WGS sequence"/>
</dbReference>
<feature type="domain" description="Aminotransferase class I/classII large" evidence="7">
    <location>
        <begin position="80"/>
        <end position="429"/>
    </location>
</feature>
<organism evidence="8 9">
    <name type="scientific">Pedosphaera parvula (strain Ellin514)</name>
    <dbReference type="NCBI Taxonomy" id="320771"/>
    <lineage>
        <taxon>Bacteria</taxon>
        <taxon>Pseudomonadati</taxon>
        <taxon>Verrucomicrobiota</taxon>
        <taxon>Pedosphaerae</taxon>
        <taxon>Pedosphaerales</taxon>
        <taxon>Pedosphaeraceae</taxon>
        <taxon>Pedosphaera</taxon>
    </lineage>
</organism>
<dbReference type="STRING" id="320771.Cflav_PD1278"/>
<comment type="similarity">
    <text evidence="2 6">Belongs to the class-I pyridoxal-phosphate-dependent aminotransferase family.</text>
</comment>
<comment type="cofactor">
    <cofactor evidence="1 6">
        <name>pyridoxal 5'-phosphate</name>
        <dbReference type="ChEBI" id="CHEBI:597326"/>
    </cofactor>
</comment>
<dbReference type="InterPro" id="IPR004839">
    <property type="entry name" value="Aminotransferase_I/II_large"/>
</dbReference>
<dbReference type="AlphaFoldDB" id="B9XP88"/>
<dbReference type="InterPro" id="IPR015424">
    <property type="entry name" value="PyrdxlP-dep_Trfase"/>
</dbReference>
<protein>
    <recommendedName>
        <fullName evidence="6">Aminotransferase</fullName>
        <ecNumber evidence="6">2.6.1.-</ecNumber>
    </recommendedName>
</protein>
<dbReference type="InterPro" id="IPR050596">
    <property type="entry name" value="AspAT/PAT-like"/>
</dbReference>